<evidence type="ECO:0000313" key="2">
    <source>
        <dbReference type="Proteomes" id="UP000249645"/>
    </source>
</evidence>
<dbReference type="EMBL" id="QFOI01000419">
    <property type="protein sequence ID" value="PZP42655.1"/>
    <property type="molecule type" value="Genomic_DNA"/>
</dbReference>
<organism evidence="1 2">
    <name type="scientific">Pseudopedobacter saltans</name>
    <dbReference type="NCBI Taxonomy" id="151895"/>
    <lineage>
        <taxon>Bacteria</taxon>
        <taxon>Pseudomonadati</taxon>
        <taxon>Bacteroidota</taxon>
        <taxon>Sphingobacteriia</taxon>
        <taxon>Sphingobacteriales</taxon>
        <taxon>Sphingobacteriaceae</taxon>
        <taxon>Pseudopedobacter</taxon>
    </lineage>
</organism>
<reference evidence="1 2" key="1">
    <citation type="submission" date="2017-11" db="EMBL/GenBank/DDBJ databases">
        <title>Infants hospitalized years apart are colonized by the same room-sourced microbial strains.</title>
        <authorList>
            <person name="Brooks B."/>
            <person name="Olm M.R."/>
            <person name="Firek B.A."/>
            <person name="Baker R."/>
            <person name="Thomas B.C."/>
            <person name="Morowitz M.J."/>
            <person name="Banfield J.F."/>
        </authorList>
    </citation>
    <scope>NUCLEOTIDE SEQUENCE [LARGE SCALE GENOMIC DNA]</scope>
    <source>
        <strain evidence="1">S2_009_000_R2_76</strain>
    </source>
</reference>
<proteinExistence type="predicted"/>
<accession>A0A2W5EEC9</accession>
<dbReference type="AlphaFoldDB" id="A0A2W5EEC9"/>
<comment type="caution">
    <text evidence="1">The sequence shown here is derived from an EMBL/GenBank/DDBJ whole genome shotgun (WGS) entry which is preliminary data.</text>
</comment>
<feature type="non-terminal residue" evidence="1">
    <location>
        <position position="225"/>
    </location>
</feature>
<name>A0A2W5EEC9_9SPHI</name>
<protein>
    <submittedName>
        <fullName evidence="1">Uncharacterized protein</fullName>
    </submittedName>
</protein>
<dbReference type="Proteomes" id="UP000249645">
    <property type="component" value="Unassembled WGS sequence"/>
</dbReference>
<sequence>MTSCKKDGDTNNYTIQQGTDTIQIGWMKDTMGFAYRQNKVVSTSIDLKVQVTFKDSTRKILSFQVPANYNNWIFYGNNNYVIHWSYEAGYQDSITNTISNPQYKKDLESYAYLKIVGITTSDKSIGFQIIDYDDQWNYTKPDQPITTITFNGNGVDFQNQYYSFENSGIKYNDKLGSYSFYLSKIPPLQIIAGVGSYPLVKGATLNLPLIIYEPRNQFNKLALNP</sequence>
<gene>
    <name evidence="1" type="ORF">DI598_16690</name>
</gene>
<evidence type="ECO:0000313" key="1">
    <source>
        <dbReference type="EMBL" id="PZP42655.1"/>
    </source>
</evidence>